<feature type="region of interest" description="Disordered" evidence="1">
    <location>
        <begin position="94"/>
        <end position="165"/>
    </location>
</feature>
<proteinExistence type="predicted"/>
<feature type="compositionally biased region" description="Gly residues" evidence="1">
    <location>
        <begin position="94"/>
        <end position="106"/>
    </location>
</feature>
<sequence length="606" mass="64536">MLQETRVFENMLMVGRVEKTTKEGAGSLLFCNLVPTVTREVFGSLSGEGSGAIGPLPPDHFCTPSLRSQGSVTTVSAVCSPLVRVLEQQLGGGLEADGGGGAGWPGAGPRAGRHRHQVRRPRRQVGQKQRGRRGANRHVRQRPRPRAPVAAPRHAAHRHLQQRRDPLLAAPMPTTRHATSPSTSTRLLFLCGSCQGHWRAKAGGRRLTSFEGARHLGVGGAAIDGLVEGHHEELVAGEGGQAGDFNARHLSGAQHRLHVVRLRGARPVQRPGVHGEAFHVLRVEHLSHTTQLNNIPNCVHGDQLNKVQVASTNTQRLPLGNAIGRSCHTNCFITGCFLCHGSAGRCALVGGFSRGSPFSPSLTFSAASCPRHFTLAPSAVAPTSRRSRGVVVARLLVSHLSEPGSILGGVTPLHSHVGIMPGDGAGQRVFFGDLPFPTPFHSGAAPHSHRFTLGQERVKSRPSALTEGGGRTYLPGELDGRGGEGLGVHKLDDALRKEAVAGGAESRLLARRRGHVLGGRRRRRHTVRVLGTHDEGVGGSRGEVVLRVAGALHPAGRHGPTSAAVGASLALPAEHLHLQPTPTSLRPLPRLRKHRSSPLYQHFRKP</sequence>
<feature type="region of interest" description="Disordered" evidence="1">
    <location>
        <begin position="455"/>
        <end position="480"/>
    </location>
</feature>
<evidence type="ECO:0000256" key="1">
    <source>
        <dbReference type="SAM" id="MobiDB-lite"/>
    </source>
</evidence>
<feature type="region of interest" description="Disordered" evidence="1">
    <location>
        <begin position="579"/>
        <end position="606"/>
    </location>
</feature>
<feature type="compositionally biased region" description="Low complexity" evidence="1">
    <location>
        <begin position="579"/>
        <end position="588"/>
    </location>
</feature>
<dbReference type="Proteomes" id="UP001159363">
    <property type="component" value="Chromosome 5"/>
</dbReference>
<comment type="caution">
    <text evidence="2">The sequence shown here is derived from an EMBL/GenBank/DDBJ whole genome shotgun (WGS) entry which is preliminary data.</text>
</comment>
<accession>A0ABQ9H870</accession>
<organism evidence="2 3">
    <name type="scientific">Dryococelus australis</name>
    <dbReference type="NCBI Taxonomy" id="614101"/>
    <lineage>
        <taxon>Eukaryota</taxon>
        <taxon>Metazoa</taxon>
        <taxon>Ecdysozoa</taxon>
        <taxon>Arthropoda</taxon>
        <taxon>Hexapoda</taxon>
        <taxon>Insecta</taxon>
        <taxon>Pterygota</taxon>
        <taxon>Neoptera</taxon>
        <taxon>Polyneoptera</taxon>
        <taxon>Phasmatodea</taxon>
        <taxon>Verophasmatodea</taxon>
        <taxon>Anareolatae</taxon>
        <taxon>Phasmatidae</taxon>
        <taxon>Eurycanthinae</taxon>
        <taxon>Dryococelus</taxon>
    </lineage>
</organism>
<feature type="compositionally biased region" description="Basic residues" evidence="1">
    <location>
        <begin position="111"/>
        <end position="145"/>
    </location>
</feature>
<evidence type="ECO:0000313" key="3">
    <source>
        <dbReference type="Proteomes" id="UP001159363"/>
    </source>
</evidence>
<keyword evidence="3" id="KW-1185">Reference proteome</keyword>
<gene>
    <name evidence="2" type="ORF">PR048_016947</name>
</gene>
<feature type="compositionally biased region" description="Basic residues" evidence="1">
    <location>
        <begin position="589"/>
        <end position="606"/>
    </location>
</feature>
<dbReference type="EMBL" id="JARBHB010000006">
    <property type="protein sequence ID" value="KAJ8880477.1"/>
    <property type="molecule type" value="Genomic_DNA"/>
</dbReference>
<reference evidence="2 3" key="1">
    <citation type="submission" date="2023-02" db="EMBL/GenBank/DDBJ databases">
        <title>LHISI_Scaffold_Assembly.</title>
        <authorList>
            <person name="Stuart O.P."/>
            <person name="Cleave R."/>
            <person name="Magrath M.J.L."/>
            <person name="Mikheyev A.S."/>
        </authorList>
    </citation>
    <scope>NUCLEOTIDE SEQUENCE [LARGE SCALE GENOMIC DNA]</scope>
    <source>
        <strain evidence="2">Daus_M_001</strain>
        <tissue evidence="2">Leg muscle</tissue>
    </source>
</reference>
<name>A0ABQ9H870_9NEOP</name>
<protein>
    <submittedName>
        <fullName evidence="2">Uncharacterized protein</fullName>
    </submittedName>
</protein>
<evidence type="ECO:0000313" key="2">
    <source>
        <dbReference type="EMBL" id="KAJ8880477.1"/>
    </source>
</evidence>